<feature type="compositionally biased region" description="Basic residues" evidence="3">
    <location>
        <begin position="363"/>
        <end position="372"/>
    </location>
</feature>
<dbReference type="PANTHER" id="PTHR48112:SF5">
    <property type="entry name" value="BOX PROTEIN, PUTATIVE (AFU_ORTHOLOGUE AFUA_1G04550)-RELATED"/>
    <property type="match status" value="1"/>
</dbReference>
<feature type="compositionally biased region" description="Pro residues" evidence="3">
    <location>
        <begin position="254"/>
        <end position="264"/>
    </location>
</feature>
<gene>
    <name evidence="5" type="ORF">LTR62_003133</name>
</gene>
<dbReference type="PANTHER" id="PTHR48112">
    <property type="entry name" value="HIGH MOBILITY GROUP PROTEIN DSP1"/>
    <property type="match status" value="1"/>
</dbReference>
<feature type="compositionally biased region" description="Acidic residues" evidence="3">
    <location>
        <begin position="206"/>
        <end position="221"/>
    </location>
</feature>
<evidence type="ECO:0000256" key="1">
    <source>
        <dbReference type="ARBA" id="ARBA00023125"/>
    </source>
</evidence>
<organism evidence="5 6">
    <name type="scientific">Meristemomyces frigidus</name>
    <dbReference type="NCBI Taxonomy" id="1508187"/>
    <lineage>
        <taxon>Eukaryota</taxon>
        <taxon>Fungi</taxon>
        <taxon>Dikarya</taxon>
        <taxon>Ascomycota</taxon>
        <taxon>Pezizomycotina</taxon>
        <taxon>Dothideomycetes</taxon>
        <taxon>Dothideomycetidae</taxon>
        <taxon>Mycosphaerellales</taxon>
        <taxon>Teratosphaeriaceae</taxon>
        <taxon>Meristemomyces</taxon>
    </lineage>
</organism>
<proteinExistence type="predicted"/>
<evidence type="ECO:0000256" key="2">
    <source>
        <dbReference type="PROSITE-ProRule" id="PRU00267"/>
    </source>
</evidence>
<dbReference type="InterPro" id="IPR036910">
    <property type="entry name" value="HMG_box_dom_sf"/>
</dbReference>
<feature type="compositionally biased region" description="Polar residues" evidence="3">
    <location>
        <begin position="285"/>
        <end position="302"/>
    </location>
</feature>
<dbReference type="EMBL" id="JAVRRL010000020">
    <property type="protein sequence ID" value="KAK5114010.1"/>
    <property type="molecule type" value="Genomic_DNA"/>
</dbReference>
<feature type="DNA-binding region" description="HMG box" evidence="2">
    <location>
        <begin position="118"/>
        <end position="192"/>
    </location>
</feature>
<accession>A0AAN7YH96</accession>
<dbReference type="Proteomes" id="UP001310890">
    <property type="component" value="Unassembled WGS sequence"/>
</dbReference>
<protein>
    <recommendedName>
        <fullName evidence="4">HMG box domain-containing protein</fullName>
    </recommendedName>
</protein>
<feature type="compositionally biased region" description="Basic and acidic residues" evidence="3">
    <location>
        <begin position="222"/>
        <end position="231"/>
    </location>
</feature>
<feature type="region of interest" description="Disordered" evidence="3">
    <location>
        <begin position="197"/>
        <end position="372"/>
    </location>
</feature>
<name>A0AAN7YH96_9PEZI</name>
<dbReference type="InterPro" id="IPR009071">
    <property type="entry name" value="HMG_box_dom"/>
</dbReference>
<evidence type="ECO:0000259" key="4">
    <source>
        <dbReference type="PROSITE" id="PS50118"/>
    </source>
</evidence>
<keyword evidence="1 2" id="KW-0238">DNA-binding</keyword>
<feature type="region of interest" description="Disordered" evidence="3">
    <location>
        <begin position="86"/>
        <end position="122"/>
    </location>
</feature>
<reference evidence="5" key="1">
    <citation type="submission" date="2023-08" db="EMBL/GenBank/DDBJ databases">
        <title>Black Yeasts Isolated from many extreme environments.</title>
        <authorList>
            <person name="Coleine C."/>
            <person name="Stajich J.E."/>
            <person name="Selbmann L."/>
        </authorList>
    </citation>
    <scope>NUCLEOTIDE SEQUENCE</scope>
    <source>
        <strain evidence="5">CCFEE 5401</strain>
    </source>
</reference>
<evidence type="ECO:0000256" key="3">
    <source>
        <dbReference type="SAM" id="MobiDB-lite"/>
    </source>
</evidence>
<dbReference type="InterPro" id="IPR050342">
    <property type="entry name" value="HMGB"/>
</dbReference>
<dbReference type="Gene3D" id="1.10.30.10">
    <property type="entry name" value="High mobility group box domain"/>
    <property type="match status" value="1"/>
</dbReference>
<feature type="domain" description="HMG box" evidence="4">
    <location>
        <begin position="118"/>
        <end position="192"/>
    </location>
</feature>
<dbReference type="SMART" id="SM00398">
    <property type="entry name" value="HMG"/>
    <property type="match status" value="1"/>
</dbReference>
<dbReference type="GO" id="GO:0005634">
    <property type="term" value="C:nucleus"/>
    <property type="evidence" value="ECO:0007669"/>
    <property type="project" value="UniProtKB-UniRule"/>
</dbReference>
<keyword evidence="2" id="KW-0539">Nucleus</keyword>
<comment type="caution">
    <text evidence="5">The sequence shown here is derived from an EMBL/GenBank/DDBJ whole genome shotgun (WGS) entry which is preliminary data.</text>
</comment>
<dbReference type="PROSITE" id="PS50118">
    <property type="entry name" value="HMG_BOX_2"/>
    <property type="match status" value="1"/>
</dbReference>
<feature type="compositionally biased region" description="Acidic residues" evidence="3">
    <location>
        <begin position="232"/>
        <end position="251"/>
    </location>
</feature>
<evidence type="ECO:0000313" key="5">
    <source>
        <dbReference type="EMBL" id="KAK5114010.1"/>
    </source>
</evidence>
<evidence type="ECO:0000313" key="6">
    <source>
        <dbReference type="Proteomes" id="UP001310890"/>
    </source>
</evidence>
<dbReference type="Pfam" id="PF00505">
    <property type="entry name" value="HMG_box"/>
    <property type="match status" value="1"/>
</dbReference>
<sequence length="372" mass="39897">MSVPSAASQERKSITVDIGAFTRTRDALAAAYIGLSEAIDKSVKAYVEHTNTVIKSDATLNVSYLTQPFDQLAHTAQLAQQALNNGLSGAQPKSEDVDGNTKGKRKKRAYKQRDPNAPKRPLTAYFRYLQEQRGPLGKELAERAEGTTQKPGDLSREATSRWHALGKEEQQPYKEAYQRALKAYEIEVAKYRADGGALEDGAAVEGADDEEVEDAEGEMEEEARSDTKAVVDEDEDEDTSSDESSDEEEEKEPTPPPPPPPPAQKTPKSALKKSKAAAAVAAPTPQFSSINPAQAVTKVSSSPERKRKVSAAATDAAAAAAAEEPAKKKRGRKPNAEKVTAGADTAANPEEVVTTAASEPVKGKKKRVKKGE</sequence>
<feature type="compositionally biased region" description="Low complexity" evidence="3">
    <location>
        <begin position="311"/>
        <end position="322"/>
    </location>
</feature>
<dbReference type="AlphaFoldDB" id="A0AAN7YH96"/>
<dbReference type="GO" id="GO:0003677">
    <property type="term" value="F:DNA binding"/>
    <property type="evidence" value="ECO:0007669"/>
    <property type="project" value="UniProtKB-UniRule"/>
</dbReference>
<dbReference type="SUPFAM" id="SSF47095">
    <property type="entry name" value="HMG-box"/>
    <property type="match status" value="1"/>
</dbReference>